<feature type="signal peptide" evidence="1">
    <location>
        <begin position="1"/>
        <end position="26"/>
    </location>
</feature>
<gene>
    <name evidence="2" type="ORF">ACFPRH_12735</name>
</gene>
<evidence type="ECO:0008006" key="4">
    <source>
        <dbReference type="Google" id="ProtNLM"/>
    </source>
</evidence>
<dbReference type="EMBL" id="JBHSKP010000006">
    <property type="protein sequence ID" value="MFC5152604.1"/>
    <property type="molecule type" value="Genomic_DNA"/>
</dbReference>
<feature type="chain" id="PRO_5047225326" description="Secreted protein" evidence="1">
    <location>
        <begin position="27"/>
        <end position="127"/>
    </location>
</feature>
<name>A0ABW0AJA9_9ACTN</name>
<protein>
    <recommendedName>
        <fullName evidence="4">Secreted protein</fullName>
    </recommendedName>
</protein>
<organism evidence="2 3">
    <name type="scientific">Streptomyces amakusaensis</name>
    <dbReference type="NCBI Taxonomy" id="67271"/>
    <lineage>
        <taxon>Bacteria</taxon>
        <taxon>Bacillati</taxon>
        <taxon>Actinomycetota</taxon>
        <taxon>Actinomycetes</taxon>
        <taxon>Kitasatosporales</taxon>
        <taxon>Streptomycetaceae</taxon>
        <taxon>Streptomyces</taxon>
    </lineage>
</organism>
<dbReference type="RefSeq" id="WP_344477980.1">
    <property type="nucleotide sequence ID" value="NZ_BAAASB010000009.1"/>
</dbReference>
<reference evidence="3" key="1">
    <citation type="journal article" date="2019" name="Int. J. Syst. Evol. Microbiol.">
        <title>The Global Catalogue of Microorganisms (GCM) 10K type strain sequencing project: providing services to taxonomists for standard genome sequencing and annotation.</title>
        <authorList>
            <consortium name="The Broad Institute Genomics Platform"/>
            <consortium name="The Broad Institute Genome Sequencing Center for Infectious Disease"/>
            <person name="Wu L."/>
            <person name="Ma J."/>
        </authorList>
    </citation>
    <scope>NUCLEOTIDE SEQUENCE [LARGE SCALE GENOMIC DNA]</scope>
    <source>
        <strain evidence="3">PCU 266</strain>
    </source>
</reference>
<comment type="caution">
    <text evidence="2">The sequence shown here is derived from an EMBL/GenBank/DDBJ whole genome shotgun (WGS) entry which is preliminary data.</text>
</comment>
<keyword evidence="1" id="KW-0732">Signal</keyword>
<evidence type="ECO:0000313" key="3">
    <source>
        <dbReference type="Proteomes" id="UP001596160"/>
    </source>
</evidence>
<sequence>MRRRTSLAIAVGAAISLPLTVTSATAADLDAPNARAAAKVSAAGTLVSGKNVVSSQRVAKGRYCVRVNSTVSLRNAVVLATPNSGRQTTLDVRRAPTGTCGFDASSITVYTYNAGYYADTWFTVAVL</sequence>
<keyword evidence="3" id="KW-1185">Reference proteome</keyword>
<evidence type="ECO:0000256" key="1">
    <source>
        <dbReference type="SAM" id="SignalP"/>
    </source>
</evidence>
<dbReference type="Proteomes" id="UP001596160">
    <property type="component" value="Unassembled WGS sequence"/>
</dbReference>
<proteinExistence type="predicted"/>
<evidence type="ECO:0000313" key="2">
    <source>
        <dbReference type="EMBL" id="MFC5152604.1"/>
    </source>
</evidence>
<accession>A0ABW0AJA9</accession>